<gene>
    <name evidence="4" type="ORF">ASU33_20330</name>
</gene>
<comment type="caution">
    <text evidence="4">The sequence shown here is derived from an EMBL/GenBank/DDBJ whole genome shotgun (WGS) entry which is preliminary data.</text>
</comment>
<dbReference type="EMBL" id="LNAL01000005">
    <property type="protein sequence ID" value="KUG09165.1"/>
    <property type="molecule type" value="Genomic_DNA"/>
</dbReference>
<dbReference type="RefSeq" id="WP_059068724.1">
    <property type="nucleotide sequence ID" value="NZ_LNAL01000005.1"/>
</dbReference>
<dbReference type="PROSITE" id="PS51257">
    <property type="entry name" value="PROKAR_LIPOPROTEIN"/>
    <property type="match status" value="1"/>
</dbReference>
<dbReference type="GO" id="GO:0004622">
    <property type="term" value="F:phosphatidylcholine lysophospholipase activity"/>
    <property type="evidence" value="ECO:0007669"/>
    <property type="project" value="TreeGrafter"/>
</dbReference>
<dbReference type="PANTHER" id="PTHR30383">
    <property type="entry name" value="THIOESTERASE 1/PROTEASE 1/LYSOPHOSPHOLIPASE L1"/>
    <property type="match status" value="1"/>
</dbReference>
<feature type="domain" description="SGNH hydrolase-type esterase" evidence="3">
    <location>
        <begin position="56"/>
        <end position="219"/>
    </location>
</feature>
<proteinExistence type="predicted"/>
<dbReference type="InterPro" id="IPR013830">
    <property type="entry name" value="SGNH_hydro"/>
</dbReference>
<dbReference type="OrthoDB" id="9786188at2"/>
<dbReference type="InterPro" id="IPR036514">
    <property type="entry name" value="SGNH_hydro_sf"/>
</dbReference>
<feature type="chain" id="PRO_5040809083" evidence="2">
    <location>
        <begin position="28"/>
        <end position="243"/>
    </location>
</feature>
<dbReference type="Gene3D" id="3.40.50.1110">
    <property type="entry name" value="SGNH hydrolase"/>
    <property type="match status" value="1"/>
</dbReference>
<dbReference type="Proteomes" id="UP000054223">
    <property type="component" value="Unassembled WGS sequence"/>
</dbReference>
<sequence length="243" mass="25731">MKIRPTRFGLLLSLSFLLLTGCGGNSAETAQAPPPATTGSANQAAPPRPASNTVLFFGNSLTAGLGVEPEQAFPALVGQKIDSAGLGYSVVNAGLSGETTAGGRSRVGWVLRRPVAVFVLELGGNDGLRGLPLSATRRNLQAIIDTVRQLSPGARIVLAGMQIPPNLGEDYAREFKQLYVELASKNELTLIPFLLEGVGGVARFNQRDGIHPTAEGHRIIARTVWQTLQPLLRQPSEQPPGRP</sequence>
<organism evidence="4 5">
    <name type="scientific">Solirubrum puertoriconensis</name>
    <dbReference type="NCBI Taxonomy" id="1751427"/>
    <lineage>
        <taxon>Bacteria</taxon>
        <taxon>Pseudomonadati</taxon>
        <taxon>Bacteroidota</taxon>
        <taxon>Cytophagia</taxon>
        <taxon>Cytophagales</taxon>
    </lineage>
</organism>
<evidence type="ECO:0000256" key="1">
    <source>
        <dbReference type="SAM" id="MobiDB-lite"/>
    </source>
</evidence>
<evidence type="ECO:0000313" key="5">
    <source>
        <dbReference type="Proteomes" id="UP000054223"/>
    </source>
</evidence>
<reference evidence="4 5" key="1">
    <citation type="submission" date="2015-11" db="EMBL/GenBank/DDBJ databases">
        <title>Solirubrum puertoriconensis gen. nov. an environmental bacteria isolated in Puerto Rico.</title>
        <authorList>
            <person name="Cuebas-Irizarry M.F."/>
            <person name="Montalvo-Rodriguez R."/>
        </authorList>
    </citation>
    <scope>NUCLEOTIDE SEQUENCE [LARGE SCALE GENOMIC DNA]</scope>
    <source>
        <strain evidence="4 5">MC1A</strain>
    </source>
</reference>
<keyword evidence="5" id="KW-1185">Reference proteome</keyword>
<name>A0A9X0HNG4_SOLP1</name>
<feature type="signal peptide" evidence="2">
    <location>
        <begin position="1"/>
        <end position="27"/>
    </location>
</feature>
<feature type="region of interest" description="Disordered" evidence="1">
    <location>
        <begin position="28"/>
        <end position="48"/>
    </location>
</feature>
<dbReference type="Pfam" id="PF13472">
    <property type="entry name" value="Lipase_GDSL_2"/>
    <property type="match status" value="1"/>
</dbReference>
<dbReference type="SUPFAM" id="SSF52266">
    <property type="entry name" value="SGNH hydrolase"/>
    <property type="match status" value="1"/>
</dbReference>
<dbReference type="InterPro" id="IPR051532">
    <property type="entry name" value="Ester_Hydrolysis_Enzymes"/>
</dbReference>
<evidence type="ECO:0000313" key="4">
    <source>
        <dbReference type="EMBL" id="KUG09165.1"/>
    </source>
</evidence>
<accession>A0A9X0HNG4</accession>
<protein>
    <submittedName>
        <fullName evidence="4">Arylesterase</fullName>
    </submittedName>
</protein>
<dbReference type="CDD" id="cd01822">
    <property type="entry name" value="Lysophospholipase_L1_like"/>
    <property type="match status" value="1"/>
</dbReference>
<keyword evidence="2" id="KW-0732">Signal</keyword>
<dbReference type="AlphaFoldDB" id="A0A9X0HNG4"/>
<evidence type="ECO:0000256" key="2">
    <source>
        <dbReference type="SAM" id="SignalP"/>
    </source>
</evidence>
<dbReference type="PANTHER" id="PTHR30383:SF5">
    <property type="entry name" value="SGNH HYDROLASE-TYPE ESTERASE DOMAIN-CONTAINING PROTEIN"/>
    <property type="match status" value="1"/>
</dbReference>
<evidence type="ECO:0000259" key="3">
    <source>
        <dbReference type="Pfam" id="PF13472"/>
    </source>
</evidence>